<feature type="transmembrane region" description="Helical" evidence="1">
    <location>
        <begin position="7"/>
        <end position="29"/>
    </location>
</feature>
<evidence type="ECO:0000313" key="3">
    <source>
        <dbReference type="Proteomes" id="UP000078407"/>
    </source>
</evidence>
<evidence type="ECO:0000313" key="2">
    <source>
        <dbReference type="EMBL" id="OAT30573.1"/>
    </source>
</evidence>
<evidence type="ECO:0000256" key="1">
    <source>
        <dbReference type="SAM" id="Phobius"/>
    </source>
</evidence>
<dbReference type="EMBL" id="LXEQ01000017">
    <property type="protein sequence ID" value="OAT30573.1"/>
    <property type="molecule type" value="Genomic_DNA"/>
</dbReference>
<proteinExistence type="predicted"/>
<sequence length="147" mass="15800">MQIKGNLFSFIGLLFGALALLLALFHFWAGPFTPHATLETLVAGKITSVREAAISALMGNPVQEVKAAKTWNIDTILTVSTSMLAVVAIVLGVIAGFYKENRWGVRAALFFGLGVLTFQIAMFWLSVLLVVLLIVMLASALTGNLSF</sequence>
<dbReference type="Proteomes" id="UP000078407">
    <property type="component" value="Unassembled WGS sequence"/>
</dbReference>
<feature type="transmembrane region" description="Helical" evidence="1">
    <location>
        <begin position="76"/>
        <end position="98"/>
    </location>
</feature>
<dbReference type="RefSeq" id="WP_064542104.1">
    <property type="nucleotide sequence ID" value="NZ_LXEQ01000017.1"/>
</dbReference>
<feature type="transmembrane region" description="Helical" evidence="1">
    <location>
        <begin position="110"/>
        <end position="141"/>
    </location>
</feature>
<keyword evidence="3" id="KW-1185">Reference proteome</keyword>
<name>A0ABX2WBY3_9ENTR</name>
<gene>
    <name evidence="2" type="ORF">M976_00956</name>
</gene>
<keyword evidence="1" id="KW-0472">Membrane</keyword>
<accession>A0ABX2WBY3</accession>
<keyword evidence="1" id="KW-0812">Transmembrane</keyword>
<keyword evidence="1" id="KW-1133">Transmembrane helix</keyword>
<organism evidence="2 3">
    <name type="scientific">Buttiauxella ferragutiae ATCC 51602</name>
    <dbReference type="NCBI Taxonomy" id="1354252"/>
    <lineage>
        <taxon>Bacteria</taxon>
        <taxon>Pseudomonadati</taxon>
        <taxon>Pseudomonadota</taxon>
        <taxon>Gammaproteobacteria</taxon>
        <taxon>Enterobacterales</taxon>
        <taxon>Enterobacteriaceae</taxon>
        <taxon>Buttiauxella</taxon>
    </lineage>
</organism>
<evidence type="ECO:0008006" key="4">
    <source>
        <dbReference type="Google" id="ProtNLM"/>
    </source>
</evidence>
<protein>
    <recommendedName>
        <fullName evidence="4">Inner membrane protein</fullName>
    </recommendedName>
</protein>
<comment type="caution">
    <text evidence="2">The sequence shown here is derived from an EMBL/GenBank/DDBJ whole genome shotgun (WGS) entry which is preliminary data.</text>
</comment>
<reference evidence="2 3" key="1">
    <citation type="submission" date="2016-04" db="EMBL/GenBank/DDBJ databases">
        <title>ATOL: Assembling a taxonomically balanced genome-scale reconstruction of the evolutionary history of the Enterobacteriaceae.</title>
        <authorList>
            <person name="Plunkett G.III."/>
            <person name="Neeno-Eckwall E.C."/>
            <person name="Glasner J.D."/>
            <person name="Perna N.T."/>
        </authorList>
    </citation>
    <scope>NUCLEOTIDE SEQUENCE [LARGE SCALE GENOMIC DNA]</scope>
    <source>
        <strain evidence="2 3">ATCC 51602</strain>
    </source>
</reference>